<comment type="pathway">
    <text evidence="1">Glycan metabolism; bacterial cellulose biosynthesis.</text>
</comment>
<evidence type="ECO:0000259" key="2">
    <source>
        <dbReference type="Pfam" id="PF20916"/>
    </source>
</evidence>
<keyword evidence="1" id="KW-0135">Cellulose biosynthesis</keyword>
<dbReference type="OrthoDB" id="7615145at2"/>
<feature type="transmembrane region" description="Helical" evidence="1">
    <location>
        <begin position="725"/>
        <end position="745"/>
    </location>
</feature>
<gene>
    <name evidence="3" type="ORF">DDE20_06475</name>
</gene>
<protein>
    <recommendedName>
        <fullName evidence="1">Cyclic di-GMP-binding protein</fullName>
    </recommendedName>
    <alternativeName>
        <fullName evidence="1">Cellulose synthase regulatory subunit</fullName>
    </alternativeName>
</protein>
<dbReference type="AlphaFoldDB" id="A0A2T8HWG9"/>
<comment type="caution">
    <text evidence="3">The sequence shown here is derived from an EMBL/GenBank/DDBJ whole genome shotgun (WGS) entry which is preliminary data.</text>
</comment>
<keyword evidence="1" id="KW-0973">c-di-GMP</keyword>
<sequence length="752" mass="82197">MMPLFTPLRTRYSRQAAFGLTAAALLAASPQIAAAQALIPLPLDGEMTEIDAATLDQLTADRFEASSHRGTHIEPVAIDPSVISPLRPVEARGRPAGSAIRFDGESRTLDFALFVPNPGQMQALRLATQSSINILPERSRFRAYINDTLVGEGRLEHFTEFGVVEFPVGSSVVLPGQNHVRIELIQYHRIYCGPEASFALWSDIDLANSGAVLASADGISGQDGFMMGIAAAAATGSGIEIRGAEGLTDYRDEWISQITQRISASLGGDPIPFRFTRYWSVQGAARSAARITFLPGSANSVTFRTSGDGAQVMVVEFIPGQRPTALPEFTDILPRISERAQPALIDTQRPVAFSEFGFRTTEVRDRYALIEQRFRLPEDYVVLTNDKAEIKLDYIYIPDLPSGSMLLVHINGNNMRLLPLRGEGGQLIEQFPLSFEARFLRSGMNTLTFETIIPGSPADLPCPTQDAAMVAIGQGSTLQVPYSPSMYLPDMHLAFSGLTPDSLQVNDMTMRSFDSNDVVTLRAALTGGENAQTAALNPRLHLLSLEDLGSIPMGTYQFSRRAVENVLLQNPEAGPIAAADPGQNSLLRMTERRETGAGFARSWDWLRGGFDATLQWLHPRSGTLLENWLLEQRGQAVLIQLDPSQANQIWMLRAPDSDISAISSALVAARTNAEGPRGQVSILDREGVWHSWVAPDRQPVLLEPVTLGNMRYVVGNFVSATPIRYVAGLFLFALISALFALRLVIATREHRE</sequence>
<dbReference type="InterPro" id="IPR048861">
    <property type="entry name" value="BscB-like_C"/>
</dbReference>
<organism evidence="3 4">
    <name type="scientific">Pararhodobacter oceanensis</name>
    <dbReference type="NCBI Taxonomy" id="2172121"/>
    <lineage>
        <taxon>Bacteria</taxon>
        <taxon>Pseudomonadati</taxon>
        <taxon>Pseudomonadota</taxon>
        <taxon>Alphaproteobacteria</taxon>
        <taxon>Rhodobacterales</taxon>
        <taxon>Paracoccaceae</taxon>
        <taxon>Pararhodobacter</taxon>
    </lineage>
</organism>
<dbReference type="Pfam" id="PF20916">
    <property type="entry name" value="BscB_a-b"/>
    <property type="match status" value="1"/>
</dbReference>
<dbReference type="Gene3D" id="3.30.379.30">
    <property type="match status" value="1"/>
</dbReference>
<dbReference type="InterPro" id="IPR018513">
    <property type="entry name" value="Cell_synthase_bac"/>
</dbReference>
<reference evidence="3 4" key="1">
    <citation type="submission" date="2018-04" db="EMBL/GenBank/DDBJ databases">
        <title>Pararhodobacter oceanense sp. nov., isolated from marine intertidal sediment.</title>
        <authorList>
            <person name="Wang X.-L."/>
            <person name="Du Z.-J."/>
        </authorList>
    </citation>
    <scope>NUCLEOTIDE SEQUENCE [LARGE SCALE GENOMIC DNA]</scope>
    <source>
        <strain evidence="3 4">AM505</strain>
    </source>
</reference>
<keyword evidence="1" id="KW-0472">Membrane</keyword>
<dbReference type="EMBL" id="QDKM01000002">
    <property type="protein sequence ID" value="PVH29748.1"/>
    <property type="molecule type" value="Genomic_DNA"/>
</dbReference>
<dbReference type="Gene3D" id="1.20.5.4520">
    <property type="match status" value="1"/>
</dbReference>
<dbReference type="Pfam" id="PF03170">
    <property type="entry name" value="BcsB"/>
    <property type="match status" value="2"/>
</dbReference>
<dbReference type="UniPathway" id="UPA00694"/>
<keyword evidence="4" id="KW-1185">Reference proteome</keyword>
<comment type="function">
    <text evidence="1">Binds the cellulose synthase activator, bis-(3'-5') cyclic diguanylic acid (c-di-GMP).</text>
</comment>
<feature type="chain" id="PRO_5015376243" description="Cyclic di-GMP-binding protein" evidence="1">
    <location>
        <begin position="36"/>
        <end position="752"/>
    </location>
</feature>
<comment type="subcellular location">
    <subcellularLocation>
        <location evidence="1">Cell inner membrane</location>
    </subcellularLocation>
</comment>
<feature type="domain" description="Cellulose synthase subunit B-like C-terminal" evidence="2">
    <location>
        <begin position="615"/>
        <end position="748"/>
    </location>
</feature>
<comment type="similarity">
    <text evidence="1">Belongs to the AcsB/BcsB family.</text>
</comment>
<dbReference type="GO" id="GO:0005886">
    <property type="term" value="C:plasma membrane"/>
    <property type="evidence" value="ECO:0007669"/>
    <property type="project" value="UniProtKB-SubCell"/>
</dbReference>
<dbReference type="GO" id="GO:0006011">
    <property type="term" value="P:UDP-alpha-D-glucose metabolic process"/>
    <property type="evidence" value="ECO:0007669"/>
    <property type="project" value="InterPro"/>
</dbReference>
<dbReference type="Proteomes" id="UP000245911">
    <property type="component" value="Unassembled WGS sequence"/>
</dbReference>
<keyword evidence="1" id="KW-1133">Transmembrane helix</keyword>
<keyword evidence="1" id="KW-1003">Cell membrane</keyword>
<evidence type="ECO:0000313" key="3">
    <source>
        <dbReference type="EMBL" id="PVH29748.1"/>
    </source>
</evidence>
<evidence type="ECO:0000313" key="4">
    <source>
        <dbReference type="Proteomes" id="UP000245911"/>
    </source>
</evidence>
<comment type="subunit">
    <text evidence="1">Tightly associated with the cellulose synthase catalytic subunit.</text>
</comment>
<accession>A0A2T8HWG9</accession>
<dbReference type="Gene3D" id="2.60.120.260">
    <property type="entry name" value="Galactose-binding domain-like"/>
    <property type="match status" value="2"/>
</dbReference>
<name>A0A2T8HWG9_9RHOB</name>
<proteinExistence type="inferred from homology"/>
<keyword evidence="1" id="KW-0812">Transmembrane</keyword>
<keyword evidence="1" id="KW-0997">Cell inner membrane</keyword>
<dbReference type="GO" id="GO:0030244">
    <property type="term" value="P:cellulose biosynthetic process"/>
    <property type="evidence" value="ECO:0007669"/>
    <property type="project" value="UniProtKB-KW"/>
</dbReference>
<dbReference type="Gene3D" id="3.30.379.20">
    <property type="match status" value="1"/>
</dbReference>
<keyword evidence="1" id="KW-0732">Signal</keyword>
<feature type="signal peptide" evidence="1">
    <location>
        <begin position="1"/>
        <end position="35"/>
    </location>
</feature>
<evidence type="ECO:0000256" key="1">
    <source>
        <dbReference type="RuleBase" id="RU365021"/>
    </source>
</evidence>